<organism evidence="1 2">
    <name type="scientific">Octopus vulgaris</name>
    <name type="common">Common octopus</name>
    <dbReference type="NCBI Taxonomy" id="6645"/>
    <lineage>
        <taxon>Eukaryota</taxon>
        <taxon>Metazoa</taxon>
        <taxon>Spiralia</taxon>
        <taxon>Lophotrochozoa</taxon>
        <taxon>Mollusca</taxon>
        <taxon>Cephalopoda</taxon>
        <taxon>Coleoidea</taxon>
        <taxon>Octopodiformes</taxon>
        <taxon>Octopoda</taxon>
        <taxon>Incirrata</taxon>
        <taxon>Octopodidae</taxon>
        <taxon>Octopus</taxon>
    </lineage>
</organism>
<reference evidence="1" key="1">
    <citation type="submission" date="2023-08" db="EMBL/GenBank/DDBJ databases">
        <authorList>
            <person name="Alioto T."/>
            <person name="Alioto T."/>
            <person name="Gomez Garrido J."/>
        </authorList>
    </citation>
    <scope>NUCLEOTIDE SEQUENCE</scope>
</reference>
<keyword evidence="2" id="KW-1185">Reference proteome</keyword>
<proteinExistence type="predicted"/>
<protein>
    <submittedName>
        <fullName evidence="1">Uncharacterized protein</fullName>
    </submittedName>
</protein>
<evidence type="ECO:0000313" key="1">
    <source>
        <dbReference type="EMBL" id="CAI9723965.1"/>
    </source>
</evidence>
<sequence length="85" mass="9622">MLCSAHSHPRDLYSNAGSKRLRDRVNAKLIEGDVLAAVSLVASDDTVLYPTEDVLFDLNVHTSGPYHHPTFRHHTWPPRKSSFRL</sequence>
<dbReference type="AlphaFoldDB" id="A0AA36F4S1"/>
<dbReference type="Proteomes" id="UP001162480">
    <property type="component" value="Chromosome 6"/>
</dbReference>
<evidence type="ECO:0000313" key="2">
    <source>
        <dbReference type="Proteomes" id="UP001162480"/>
    </source>
</evidence>
<dbReference type="EMBL" id="OX597819">
    <property type="protein sequence ID" value="CAI9723965.1"/>
    <property type="molecule type" value="Genomic_DNA"/>
</dbReference>
<accession>A0AA36F4S1</accession>
<name>A0AA36F4S1_OCTVU</name>
<gene>
    <name evidence="1" type="ORF">OCTVUL_1B028320</name>
</gene>